<evidence type="ECO:0000256" key="2">
    <source>
        <dbReference type="ARBA" id="ARBA00023002"/>
    </source>
</evidence>
<dbReference type="PANTHER" id="PTHR10204:SF34">
    <property type="entry name" value="NAD(P)H DEHYDROGENASE [QUINONE] 1 ISOFORM 1"/>
    <property type="match status" value="1"/>
</dbReference>
<feature type="domain" description="Flavodoxin-like fold" evidence="3">
    <location>
        <begin position="1"/>
        <end position="167"/>
    </location>
</feature>
<gene>
    <name evidence="4" type="ORF">DFI_08480</name>
</gene>
<organism evidence="4 5">
    <name type="scientific">Deinococcus ficus</name>
    <dbReference type="NCBI Taxonomy" id="317577"/>
    <lineage>
        <taxon>Bacteria</taxon>
        <taxon>Thermotogati</taxon>
        <taxon>Deinococcota</taxon>
        <taxon>Deinococci</taxon>
        <taxon>Deinococcales</taxon>
        <taxon>Deinococcaceae</taxon>
        <taxon>Deinococcus</taxon>
    </lineage>
</organism>
<sequence length="200" mass="22322">MRTLVILGHPNPDSYCAALARSYADSARQAGAHVDLLDLSSLHFDPHLHGGYHADQPLEPDLQRAQQLIRQADHLCLVTATWWSSMPALLKGFIDRVFLPGFAFRYRPGRMLPEQLLRGRSARVIVTTDTPPLLLRTLLGDPTLRSLSQGVLAFCGYRVRSTRLGPIRGSSDMQRAAWLDRTARLARQDHARRAARPALA</sequence>
<keyword evidence="5" id="KW-1185">Reference proteome</keyword>
<dbReference type="Proteomes" id="UP000259030">
    <property type="component" value="Chromosome"/>
</dbReference>
<dbReference type="KEGG" id="dfc:DFI_08480"/>
<evidence type="ECO:0000313" key="4">
    <source>
        <dbReference type="EMBL" id="ASN81030.1"/>
    </source>
</evidence>
<dbReference type="EMBL" id="CP021081">
    <property type="protein sequence ID" value="ASN81030.1"/>
    <property type="molecule type" value="Genomic_DNA"/>
</dbReference>
<dbReference type="Pfam" id="PF02525">
    <property type="entry name" value="Flavodoxin_2"/>
    <property type="match status" value="1"/>
</dbReference>
<keyword evidence="2" id="KW-0560">Oxidoreductase</keyword>
<evidence type="ECO:0000259" key="3">
    <source>
        <dbReference type="Pfam" id="PF02525"/>
    </source>
</evidence>
<protein>
    <recommendedName>
        <fullName evidence="3">Flavodoxin-like fold domain-containing protein</fullName>
    </recommendedName>
</protein>
<dbReference type="Gene3D" id="3.40.50.360">
    <property type="match status" value="1"/>
</dbReference>
<accession>A0A221SWL1</accession>
<dbReference type="GO" id="GO:0003955">
    <property type="term" value="F:NAD(P)H dehydrogenase (quinone) activity"/>
    <property type="evidence" value="ECO:0007669"/>
    <property type="project" value="TreeGrafter"/>
</dbReference>
<reference evidence="4 5" key="1">
    <citation type="submission" date="2017-05" db="EMBL/GenBank/DDBJ databases">
        <title>The complete genome sequence of Deinococcus ficus isolated from the rhizosphere of the Ficus religiosa L. in Taiwan.</title>
        <authorList>
            <person name="Wu K.-M."/>
            <person name="Liao T.-L."/>
            <person name="Liu Y.-M."/>
            <person name="Young C.-C."/>
            <person name="Tsai S.-F."/>
        </authorList>
    </citation>
    <scope>NUCLEOTIDE SEQUENCE [LARGE SCALE GENOMIC DNA]</scope>
    <source>
        <strain evidence="4 5">CC-FR2-10</strain>
    </source>
</reference>
<name>A0A221SWL1_9DEIO</name>
<dbReference type="InterPro" id="IPR051545">
    <property type="entry name" value="NAD(P)H_dehydrogenase_qn"/>
</dbReference>
<proteinExistence type="inferred from homology"/>
<dbReference type="GO" id="GO:0005829">
    <property type="term" value="C:cytosol"/>
    <property type="evidence" value="ECO:0007669"/>
    <property type="project" value="TreeGrafter"/>
</dbReference>
<evidence type="ECO:0000313" key="5">
    <source>
        <dbReference type="Proteomes" id="UP000259030"/>
    </source>
</evidence>
<dbReference type="PANTHER" id="PTHR10204">
    <property type="entry name" value="NAD P H OXIDOREDUCTASE-RELATED"/>
    <property type="match status" value="1"/>
</dbReference>
<comment type="similarity">
    <text evidence="1">Belongs to the NAD(P)H dehydrogenase (quinone) family.</text>
</comment>
<evidence type="ECO:0000256" key="1">
    <source>
        <dbReference type="ARBA" id="ARBA00006252"/>
    </source>
</evidence>
<dbReference type="RefSeq" id="WP_027461776.1">
    <property type="nucleotide sequence ID" value="NZ_CP021081.1"/>
</dbReference>
<dbReference type="InterPro" id="IPR003680">
    <property type="entry name" value="Flavodoxin_fold"/>
</dbReference>
<dbReference type="AlphaFoldDB" id="A0A221SWL1"/>
<dbReference type="SUPFAM" id="SSF52218">
    <property type="entry name" value="Flavoproteins"/>
    <property type="match status" value="1"/>
</dbReference>
<dbReference type="InterPro" id="IPR029039">
    <property type="entry name" value="Flavoprotein-like_sf"/>
</dbReference>